<name>A0A1H3B4W1_9FIRM</name>
<dbReference type="PANTHER" id="PTHR43298">
    <property type="entry name" value="MULTIDRUG RESISTANCE PROTEIN NORM-RELATED"/>
    <property type="match status" value="1"/>
</dbReference>
<evidence type="ECO:0000256" key="2">
    <source>
        <dbReference type="ARBA" id="ARBA00004651"/>
    </source>
</evidence>
<dbReference type="NCBIfam" id="TIGR00797">
    <property type="entry name" value="matE"/>
    <property type="match status" value="1"/>
</dbReference>
<dbReference type="CDD" id="cd13140">
    <property type="entry name" value="MATE_like_1"/>
    <property type="match status" value="1"/>
</dbReference>
<feature type="transmembrane region" description="Helical" evidence="13">
    <location>
        <begin position="326"/>
        <end position="350"/>
    </location>
</feature>
<dbReference type="EMBL" id="FNNG01000010">
    <property type="protein sequence ID" value="SDX36973.1"/>
    <property type="molecule type" value="Genomic_DNA"/>
</dbReference>
<sequence length="461" mass="50324">MDKSVKLTEGNISKALIKLALPIMATSFVQVAYNMTDMIWLGRVGTKAVAASGTAGFFTWFASALFMIPKIGAEVGVAQSFGREDMDSARKFASNTLKLSVLIALIYSLILIIFRHQIIGFFKLGDAEVITMAIDYLLIISYGLVFYFVNPVFSGIFNGAGDSTTPFKINSIGLITNMILDPLMIMGIGPFPEMGVKGAAWATVIAQTIVTVIFVLFSNKKNQLFKDLNIVKIPFDKDCVKTIFKLGLPSSVQQGIFAGIGMILARIIAQWGPTPVAVQKVGNQIESISWMTASGFSTAISAFIGQNYGADKWDRIRKGYKKGLQIVGTIGLFSTIVLIFGANPLFRFFIPDDLEALRIGVRYLRILGVSEILMTFEIASRGAFNGIGKTIPPSIVGVVFNALRIPMALVFSSTFLGLDGIWWSISISSALKGLVLTIWYIVVLKKVPYMEARFDASIESE</sequence>
<dbReference type="GO" id="GO:0042910">
    <property type="term" value="F:xenobiotic transmembrane transporter activity"/>
    <property type="evidence" value="ECO:0007669"/>
    <property type="project" value="InterPro"/>
</dbReference>
<dbReference type="PANTHER" id="PTHR43298:SF2">
    <property type="entry name" value="FMN_FAD EXPORTER YEEO-RELATED"/>
    <property type="match status" value="1"/>
</dbReference>
<feature type="transmembrane region" description="Helical" evidence="13">
    <location>
        <begin position="99"/>
        <end position="119"/>
    </location>
</feature>
<keyword evidence="5" id="KW-0813">Transport</keyword>
<evidence type="ECO:0000256" key="9">
    <source>
        <dbReference type="ARBA" id="ARBA00022989"/>
    </source>
</evidence>
<evidence type="ECO:0000256" key="1">
    <source>
        <dbReference type="ARBA" id="ARBA00003408"/>
    </source>
</evidence>
<keyword evidence="11 13" id="KW-0472">Membrane</keyword>
<feature type="transmembrane region" description="Helical" evidence="13">
    <location>
        <begin position="139"/>
        <end position="160"/>
    </location>
</feature>
<dbReference type="GO" id="GO:0005886">
    <property type="term" value="C:plasma membrane"/>
    <property type="evidence" value="ECO:0007669"/>
    <property type="project" value="UniProtKB-SubCell"/>
</dbReference>
<feature type="transmembrane region" description="Helical" evidence="13">
    <location>
        <begin position="48"/>
        <end position="68"/>
    </location>
</feature>
<dbReference type="Proteomes" id="UP000198828">
    <property type="component" value="Unassembled WGS sequence"/>
</dbReference>
<evidence type="ECO:0000256" key="11">
    <source>
        <dbReference type="ARBA" id="ARBA00023136"/>
    </source>
</evidence>
<feature type="transmembrane region" description="Helical" evidence="13">
    <location>
        <begin position="288"/>
        <end position="305"/>
    </location>
</feature>
<dbReference type="InterPro" id="IPR048279">
    <property type="entry name" value="MdtK-like"/>
</dbReference>
<comment type="similarity">
    <text evidence="3">Belongs to the multi antimicrobial extrusion (MATE) (TC 2.A.66.1) family.</text>
</comment>
<evidence type="ECO:0000256" key="3">
    <source>
        <dbReference type="ARBA" id="ARBA00010199"/>
    </source>
</evidence>
<evidence type="ECO:0000313" key="15">
    <source>
        <dbReference type="Proteomes" id="UP000198828"/>
    </source>
</evidence>
<organism evidence="14 15">
    <name type="scientific">Tepidimicrobium xylanilyticum</name>
    <dbReference type="NCBI Taxonomy" id="1123352"/>
    <lineage>
        <taxon>Bacteria</taxon>
        <taxon>Bacillati</taxon>
        <taxon>Bacillota</taxon>
        <taxon>Tissierellia</taxon>
        <taxon>Tissierellales</taxon>
        <taxon>Tepidimicrobiaceae</taxon>
        <taxon>Tepidimicrobium</taxon>
    </lineage>
</organism>
<dbReference type="InterPro" id="IPR002528">
    <property type="entry name" value="MATE_fam"/>
</dbReference>
<gene>
    <name evidence="14" type="ORF">SAMN05660923_02176</name>
</gene>
<comment type="function">
    <text evidence="1">Multidrug efflux pump.</text>
</comment>
<accession>A0A1H3B4W1</accession>
<feature type="transmembrane region" description="Helical" evidence="13">
    <location>
        <begin position="198"/>
        <end position="217"/>
    </location>
</feature>
<keyword evidence="6" id="KW-0050">Antiport</keyword>
<keyword evidence="9 13" id="KW-1133">Transmembrane helix</keyword>
<dbReference type="GO" id="GO:0006811">
    <property type="term" value="P:monoatomic ion transport"/>
    <property type="evidence" value="ECO:0007669"/>
    <property type="project" value="UniProtKB-KW"/>
</dbReference>
<dbReference type="AlphaFoldDB" id="A0A1H3B4W1"/>
<keyword evidence="15" id="KW-1185">Reference proteome</keyword>
<feature type="transmembrane region" description="Helical" evidence="13">
    <location>
        <begin position="172"/>
        <end position="192"/>
    </location>
</feature>
<evidence type="ECO:0000256" key="10">
    <source>
        <dbReference type="ARBA" id="ARBA00023065"/>
    </source>
</evidence>
<feature type="transmembrane region" description="Helical" evidence="13">
    <location>
        <begin position="12"/>
        <end position="33"/>
    </location>
</feature>
<dbReference type="InterPro" id="IPR050222">
    <property type="entry name" value="MATE_MdtK"/>
</dbReference>
<dbReference type="GO" id="GO:0015297">
    <property type="term" value="F:antiporter activity"/>
    <property type="evidence" value="ECO:0007669"/>
    <property type="project" value="UniProtKB-KW"/>
</dbReference>
<evidence type="ECO:0000256" key="8">
    <source>
        <dbReference type="ARBA" id="ARBA00022692"/>
    </source>
</evidence>
<proteinExistence type="inferred from homology"/>
<dbReference type="Pfam" id="PF01554">
    <property type="entry name" value="MatE"/>
    <property type="match status" value="2"/>
</dbReference>
<keyword evidence="7" id="KW-1003">Cell membrane</keyword>
<evidence type="ECO:0000256" key="4">
    <source>
        <dbReference type="ARBA" id="ARBA00020268"/>
    </source>
</evidence>
<dbReference type="PIRSF" id="PIRSF006603">
    <property type="entry name" value="DinF"/>
    <property type="match status" value="1"/>
</dbReference>
<comment type="subcellular location">
    <subcellularLocation>
        <location evidence="2">Cell membrane</location>
        <topology evidence="2">Multi-pass membrane protein</topology>
    </subcellularLocation>
</comment>
<evidence type="ECO:0000256" key="6">
    <source>
        <dbReference type="ARBA" id="ARBA00022449"/>
    </source>
</evidence>
<keyword evidence="8 13" id="KW-0812">Transmembrane</keyword>
<reference evidence="14 15" key="1">
    <citation type="submission" date="2016-10" db="EMBL/GenBank/DDBJ databases">
        <authorList>
            <person name="de Groot N.N."/>
        </authorList>
    </citation>
    <scope>NUCLEOTIDE SEQUENCE [LARGE SCALE GENOMIC DNA]</scope>
    <source>
        <strain evidence="14 15">DSM 23310</strain>
    </source>
</reference>
<evidence type="ECO:0000256" key="13">
    <source>
        <dbReference type="SAM" id="Phobius"/>
    </source>
</evidence>
<protein>
    <recommendedName>
        <fullName evidence="4">Probable multidrug resistance protein NorM</fullName>
    </recommendedName>
    <alternativeName>
        <fullName evidence="12">Multidrug-efflux transporter</fullName>
    </alternativeName>
</protein>
<evidence type="ECO:0000256" key="5">
    <source>
        <dbReference type="ARBA" id="ARBA00022448"/>
    </source>
</evidence>
<feature type="transmembrane region" description="Helical" evidence="13">
    <location>
        <begin position="421"/>
        <end position="443"/>
    </location>
</feature>
<keyword evidence="10" id="KW-0406">Ion transport</keyword>
<evidence type="ECO:0000256" key="12">
    <source>
        <dbReference type="ARBA" id="ARBA00031636"/>
    </source>
</evidence>
<evidence type="ECO:0000313" key="14">
    <source>
        <dbReference type="EMBL" id="SDX36973.1"/>
    </source>
</evidence>
<dbReference type="OrthoDB" id="9776324at2"/>
<feature type="transmembrane region" description="Helical" evidence="13">
    <location>
        <begin position="246"/>
        <end position="268"/>
    </location>
</feature>
<evidence type="ECO:0000256" key="7">
    <source>
        <dbReference type="ARBA" id="ARBA00022475"/>
    </source>
</evidence>
<dbReference type="RefSeq" id="WP_093753604.1">
    <property type="nucleotide sequence ID" value="NZ_BSYN01000005.1"/>
</dbReference>